<evidence type="ECO:0000313" key="11">
    <source>
        <dbReference type="EMBL" id="GEN44926.1"/>
    </source>
</evidence>
<keyword evidence="6 10" id="KW-0812">Transmembrane</keyword>
<protein>
    <recommendedName>
        <fullName evidence="10">Flagellar protein FliL</fullName>
    </recommendedName>
</protein>
<comment type="function">
    <text evidence="1 10">Controls the rotational direction of flagella during chemotaxis.</text>
</comment>
<gene>
    <name evidence="11" type="ORF">AHA02nite_07020</name>
</gene>
<evidence type="ECO:0000256" key="3">
    <source>
        <dbReference type="ARBA" id="ARBA00008281"/>
    </source>
</evidence>
<keyword evidence="12" id="KW-1185">Reference proteome</keyword>
<feature type="transmembrane region" description="Helical" evidence="10">
    <location>
        <begin position="9"/>
        <end position="31"/>
    </location>
</feature>
<dbReference type="AlphaFoldDB" id="A0A511W1J8"/>
<keyword evidence="5 10" id="KW-0145">Chemotaxis</keyword>
<evidence type="ECO:0000256" key="10">
    <source>
        <dbReference type="RuleBase" id="RU364125"/>
    </source>
</evidence>
<keyword evidence="9 10" id="KW-0472">Membrane</keyword>
<evidence type="ECO:0000256" key="7">
    <source>
        <dbReference type="ARBA" id="ARBA00022779"/>
    </source>
</evidence>
<proteinExistence type="inferred from homology"/>
<dbReference type="EMBL" id="BJYA01000002">
    <property type="protein sequence ID" value="GEN44926.1"/>
    <property type="molecule type" value="Genomic_DNA"/>
</dbReference>
<dbReference type="GO" id="GO:0009425">
    <property type="term" value="C:bacterial-type flagellum basal body"/>
    <property type="evidence" value="ECO:0007669"/>
    <property type="project" value="InterPro"/>
</dbReference>
<dbReference type="Proteomes" id="UP000321440">
    <property type="component" value="Unassembled WGS sequence"/>
</dbReference>
<evidence type="ECO:0000313" key="12">
    <source>
        <dbReference type="Proteomes" id="UP000321440"/>
    </source>
</evidence>
<evidence type="ECO:0000256" key="5">
    <source>
        <dbReference type="ARBA" id="ARBA00022500"/>
    </source>
</evidence>
<dbReference type="Pfam" id="PF03748">
    <property type="entry name" value="FliL"/>
    <property type="match status" value="1"/>
</dbReference>
<dbReference type="InterPro" id="IPR005503">
    <property type="entry name" value="FliL"/>
</dbReference>
<evidence type="ECO:0000256" key="9">
    <source>
        <dbReference type="ARBA" id="ARBA00023136"/>
    </source>
</evidence>
<comment type="caution">
    <text evidence="11">The sequence shown here is derived from an EMBL/GenBank/DDBJ whole genome shotgun (WGS) entry which is preliminary data.</text>
</comment>
<dbReference type="GO" id="GO:0006935">
    <property type="term" value="P:chemotaxis"/>
    <property type="evidence" value="ECO:0007669"/>
    <property type="project" value="UniProtKB-KW"/>
</dbReference>
<comment type="subcellular location">
    <subcellularLocation>
        <location evidence="2">Cell membrane</location>
        <topology evidence="2">Single-pass membrane protein</topology>
    </subcellularLocation>
</comment>
<accession>A0A511W1J8</accession>
<sequence length="142" mass="16014">MKMTKPIKIMLTTLISLTIIGIVAIILLIYVDFDESVDGERTISEMADSSFVTNEITTDLSDGSFVRIQFRVVTDNQSTSEQLQEGEYFIINDAIIQKLTVLEGEDFRTNLDLVREEVATALNDRLDEGEVTDIFITEKTVQ</sequence>
<dbReference type="GO" id="GO:0071973">
    <property type="term" value="P:bacterial-type flagellum-dependent cell motility"/>
    <property type="evidence" value="ECO:0007669"/>
    <property type="project" value="InterPro"/>
</dbReference>
<keyword evidence="8 10" id="KW-1133">Transmembrane helix</keyword>
<name>A0A511W1J8_9BACI</name>
<comment type="similarity">
    <text evidence="3 10">Belongs to the FliL family.</text>
</comment>
<dbReference type="GO" id="GO:0005886">
    <property type="term" value="C:plasma membrane"/>
    <property type="evidence" value="ECO:0007669"/>
    <property type="project" value="UniProtKB-SubCell"/>
</dbReference>
<evidence type="ECO:0000256" key="2">
    <source>
        <dbReference type="ARBA" id="ARBA00004162"/>
    </source>
</evidence>
<evidence type="ECO:0000256" key="1">
    <source>
        <dbReference type="ARBA" id="ARBA00002254"/>
    </source>
</evidence>
<evidence type="ECO:0000256" key="6">
    <source>
        <dbReference type="ARBA" id="ARBA00022692"/>
    </source>
</evidence>
<keyword evidence="7 10" id="KW-0283">Flagellar rotation</keyword>
<keyword evidence="4 10" id="KW-1003">Cell membrane</keyword>
<reference evidence="11 12" key="1">
    <citation type="submission" date="2019-07" db="EMBL/GenBank/DDBJ databases">
        <title>Whole genome shotgun sequence of Alkalibacillus haloalkaliphilus NBRC 103110.</title>
        <authorList>
            <person name="Hosoyama A."/>
            <person name="Uohara A."/>
            <person name="Ohji S."/>
            <person name="Ichikawa N."/>
        </authorList>
    </citation>
    <scope>NUCLEOTIDE SEQUENCE [LARGE SCALE GENOMIC DNA]</scope>
    <source>
        <strain evidence="11 12">NBRC 103110</strain>
    </source>
</reference>
<evidence type="ECO:0000256" key="8">
    <source>
        <dbReference type="ARBA" id="ARBA00022989"/>
    </source>
</evidence>
<organism evidence="11 12">
    <name type="scientific">Alkalibacillus haloalkaliphilus</name>
    <dbReference type="NCBI Taxonomy" id="94136"/>
    <lineage>
        <taxon>Bacteria</taxon>
        <taxon>Bacillati</taxon>
        <taxon>Bacillota</taxon>
        <taxon>Bacilli</taxon>
        <taxon>Bacillales</taxon>
        <taxon>Bacillaceae</taxon>
        <taxon>Alkalibacillus</taxon>
    </lineage>
</organism>
<evidence type="ECO:0000256" key="4">
    <source>
        <dbReference type="ARBA" id="ARBA00022475"/>
    </source>
</evidence>